<protein>
    <submittedName>
        <fullName evidence="2">Ppx/GppA family phosphatase</fullName>
    </submittedName>
</protein>
<dbReference type="InterPro" id="IPR003695">
    <property type="entry name" value="Ppx_GppA_N"/>
</dbReference>
<evidence type="ECO:0000259" key="1">
    <source>
        <dbReference type="Pfam" id="PF02541"/>
    </source>
</evidence>
<dbReference type="Gene3D" id="3.30.420.150">
    <property type="entry name" value="Exopolyphosphatase. Domain 2"/>
    <property type="match status" value="1"/>
</dbReference>
<dbReference type="CDD" id="cd24054">
    <property type="entry name" value="ASKHA_NBD_AaPPX-GppA_MtPPX2-like"/>
    <property type="match status" value="1"/>
</dbReference>
<dbReference type="RefSeq" id="WP_394844649.1">
    <property type="nucleotide sequence ID" value="NZ_CP089982.1"/>
</dbReference>
<dbReference type="SUPFAM" id="SSF53067">
    <property type="entry name" value="Actin-like ATPase domain"/>
    <property type="match status" value="2"/>
</dbReference>
<dbReference type="Gene3D" id="3.30.420.40">
    <property type="match status" value="1"/>
</dbReference>
<dbReference type="InterPro" id="IPR043129">
    <property type="entry name" value="ATPase_NBD"/>
</dbReference>
<dbReference type="PANTHER" id="PTHR30005:SF13">
    <property type="entry name" value="EXOPOLYPHOSPHATASE 2"/>
    <property type="match status" value="1"/>
</dbReference>
<feature type="domain" description="Ppx/GppA phosphatase N-terminal" evidence="1">
    <location>
        <begin position="26"/>
        <end position="318"/>
    </location>
</feature>
<organism evidence="2 3">
    <name type="scientific">Pendulispora brunnea</name>
    <dbReference type="NCBI Taxonomy" id="2905690"/>
    <lineage>
        <taxon>Bacteria</taxon>
        <taxon>Pseudomonadati</taxon>
        <taxon>Myxococcota</taxon>
        <taxon>Myxococcia</taxon>
        <taxon>Myxococcales</taxon>
        <taxon>Sorangiineae</taxon>
        <taxon>Pendulisporaceae</taxon>
        <taxon>Pendulispora</taxon>
    </lineage>
</organism>
<name>A0ABZ2K5T5_9BACT</name>
<reference evidence="2 3" key="1">
    <citation type="submission" date="2021-12" db="EMBL/GenBank/DDBJ databases">
        <title>Discovery of the Pendulisporaceae a myxobacterial family with distinct sporulation behavior and unique specialized metabolism.</title>
        <authorList>
            <person name="Garcia R."/>
            <person name="Popoff A."/>
            <person name="Bader C.D."/>
            <person name="Loehr J."/>
            <person name="Walesch S."/>
            <person name="Walt C."/>
            <person name="Boldt J."/>
            <person name="Bunk B."/>
            <person name="Haeckl F.J.F.P.J."/>
            <person name="Gunesch A.P."/>
            <person name="Birkelbach J."/>
            <person name="Nuebel U."/>
            <person name="Pietschmann T."/>
            <person name="Bach T."/>
            <person name="Mueller R."/>
        </authorList>
    </citation>
    <scope>NUCLEOTIDE SEQUENCE [LARGE SCALE GENOMIC DNA]</scope>
    <source>
        <strain evidence="2 3">MSr12523</strain>
    </source>
</reference>
<evidence type="ECO:0000313" key="3">
    <source>
        <dbReference type="Proteomes" id="UP001379533"/>
    </source>
</evidence>
<gene>
    <name evidence="2" type="ORF">LZC95_47295</name>
</gene>
<accession>A0ABZ2K5T5</accession>
<proteinExistence type="predicted"/>
<sequence length="326" mass="34063">MTEGRTDRIATIDIGTNTVLLLVAERTGNGSLRAVEEHATITRLGQGVDETRTLHPDAIARTGACLDAYGAIVKRLGVTHVAVVGTSAMRDARGSEVIAEHIRKTFGVELRVIGGDEEAELTFAGALVGLAEAVPGQELVVFDIGGGSTEVVRGTLDDTGAVRSIGYKKSFDVGSVRLTERHVRSDPPSAGELDAIRAQLHATFSTLAGDVGAHARPAMVPIGIAGTVTTLAAVAMKMETYDATRVHGHHLTTRALRGVVEHLASLPLAVRREVPGLEPKRADVIVAGGLVALALLEHLGAESLVISDRGVRWGLAVALSRSAATL</sequence>
<dbReference type="EMBL" id="CP089982">
    <property type="protein sequence ID" value="WXA94046.1"/>
    <property type="molecule type" value="Genomic_DNA"/>
</dbReference>
<dbReference type="Pfam" id="PF02541">
    <property type="entry name" value="Ppx-GppA"/>
    <property type="match status" value="1"/>
</dbReference>
<evidence type="ECO:0000313" key="2">
    <source>
        <dbReference type="EMBL" id="WXA94046.1"/>
    </source>
</evidence>
<dbReference type="Proteomes" id="UP001379533">
    <property type="component" value="Chromosome"/>
</dbReference>
<dbReference type="InterPro" id="IPR050273">
    <property type="entry name" value="GppA/Ppx_hydrolase"/>
</dbReference>
<keyword evidence="3" id="KW-1185">Reference proteome</keyword>
<dbReference type="PANTHER" id="PTHR30005">
    <property type="entry name" value="EXOPOLYPHOSPHATASE"/>
    <property type="match status" value="1"/>
</dbReference>